<proteinExistence type="predicted"/>
<protein>
    <submittedName>
        <fullName evidence="1">Uncharacterized protein</fullName>
    </submittedName>
</protein>
<sequence>MITWTTYTTENPLVKLNDLTSKYIIKALGQALTTFFSFDTTKRPQRTTLIKDTLTELGDKKLNGKPSYKVYSHGLSNHLRQSNGGKYKNTEWLYDLHWYTEADEPYIPTSLPLVVECEWNPKRKGDNIVPYSGIKYDFQKLLVANADLRLMIFIIKKDNDIFELDQYFDRAIDNYAHLKPNSKFLFIAFDERIKGFHYINKLKNEKPLNIQAHSPQ</sequence>
<evidence type="ECO:0000313" key="1">
    <source>
        <dbReference type="EMBL" id="MBB4804949.1"/>
    </source>
</evidence>
<dbReference type="AlphaFoldDB" id="A0A840K6V2"/>
<comment type="caution">
    <text evidence="1">The sequence shown here is derived from an EMBL/GenBank/DDBJ whole genome shotgun (WGS) entry which is preliminary data.</text>
</comment>
<name>A0A840K6V2_9FLAO</name>
<dbReference type="Proteomes" id="UP000592180">
    <property type="component" value="Unassembled WGS sequence"/>
</dbReference>
<reference evidence="1 2" key="1">
    <citation type="submission" date="2020-08" db="EMBL/GenBank/DDBJ databases">
        <title>Functional genomics of gut bacteria from endangered species of beetles.</title>
        <authorList>
            <person name="Carlos-Shanley C."/>
        </authorList>
    </citation>
    <scope>NUCLEOTIDE SEQUENCE [LARGE SCALE GENOMIC DNA]</scope>
    <source>
        <strain evidence="1 2">S00151</strain>
    </source>
</reference>
<gene>
    <name evidence="1" type="ORF">HNP38_000221</name>
</gene>
<organism evidence="1 2">
    <name type="scientific">Chryseobacterium defluvii</name>
    <dbReference type="NCBI Taxonomy" id="160396"/>
    <lineage>
        <taxon>Bacteria</taxon>
        <taxon>Pseudomonadati</taxon>
        <taxon>Bacteroidota</taxon>
        <taxon>Flavobacteriia</taxon>
        <taxon>Flavobacteriales</taxon>
        <taxon>Weeksellaceae</taxon>
        <taxon>Chryseobacterium group</taxon>
        <taxon>Chryseobacterium</taxon>
    </lineage>
</organism>
<dbReference type="EMBL" id="JACHLE010000001">
    <property type="protein sequence ID" value="MBB4804949.1"/>
    <property type="molecule type" value="Genomic_DNA"/>
</dbReference>
<keyword evidence="2" id="KW-1185">Reference proteome</keyword>
<dbReference type="RefSeq" id="WP_184183132.1">
    <property type="nucleotide sequence ID" value="NZ_JACHLE010000001.1"/>
</dbReference>
<evidence type="ECO:0000313" key="2">
    <source>
        <dbReference type="Proteomes" id="UP000592180"/>
    </source>
</evidence>
<accession>A0A840K6V2</accession>